<evidence type="ECO:0000313" key="4">
    <source>
        <dbReference type="Proteomes" id="UP000000851"/>
    </source>
</evidence>
<dbReference type="SUPFAM" id="SSF53850">
    <property type="entry name" value="Periplasmic binding protein-like II"/>
    <property type="match status" value="1"/>
</dbReference>
<dbReference type="Gene3D" id="3.40.190.10">
    <property type="entry name" value="Periplasmic binding protein-like II"/>
    <property type="match status" value="2"/>
</dbReference>
<evidence type="ECO:0000256" key="1">
    <source>
        <dbReference type="ARBA" id="ARBA00008520"/>
    </source>
</evidence>
<keyword evidence="4" id="KW-1185">Reference proteome</keyword>
<dbReference type="eggNOG" id="COG1653">
    <property type="taxonomic scope" value="Bacteria"/>
</dbReference>
<dbReference type="PANTHER" id="PTHR43649:SF29">
    <property type="entry name" value="OSMOPROTECTIVE COMPOUNDS-BINDING PROTEIN GGTB"/>
    <property type="match status" value="1"/>
</dbReference>
<evidence type="ECO:0000313" key="3">
    <source>
        <dbReference type="EMBL" id="ACU74616.1"/>
    </source>
</evidence>
<dbReference type="InParanoid" id="C7QDJ2"/>
<gene>
    <name evidence="3" type="ordered locus">Caci_5758</name>
</gene>
<dbReference type="STRING" id="479433.Caci_5758"/>
<dbReference type="RefSeq" id="WP_015794345.1">
    <property type="nucleotide sequence ID" value="NC_013131.1"/>
</dbReference>
<proteinExistence type="inferred from homology"/>
<dbReference type="Proteomes" id="UP000000851">
    <property type="component" value="Chromosome"/>
</dbReference>
<keyword evidence="2" id="KW-0813">Transport</keyword>
<dbReference type="AlphaFoldDB" id="C7QDJ2"/>
<protein>
    <submittedName>
        <fullName evidence="3">Extracellular solute-binding protein family 1</fullName>
    </submittedName>
</protein>
<evidence type="ECO:0000256" key="2">
    <source>
        <dbReference type="ARBA" id="ARBA00022448"/>
    </source>
</evidence>
<dbReference type="KEGG" id="cai:Caci_5758"/>
<dbReference type="HOGENOM" id="CLU_601184_0_0_11"/>
<reference evidence="3 4" key="1">
    <citation type="journal article" date="2009" name="Stand. Genomic Sci.">
        <title>Complete genome sequence of Catenulispora acidiphila type strain (ID 139908).</title>
        <authorList>
            <person name="Copeland A."/>
            <person name="Lapidus A."/>
            <person name="Glavina Del Rio T."/>
            <person name="Nolan M."/>
            <person name="Lucas S."/>
            <person name="Chen F."/>
            <person name="Tice H."/>
            <person name="Cheng J.F."/>
            <person name="Bruce D."/>
            <person name="Goodwin L."/>
            <person name="Pitluck S."/>
            <person name="Mikhailova N."/>
            <person name="Pati A."/>
            <person name="Ivanova N."/>
            <person name="Mavromatis K."/>
            <person name="Chen A."/>
            <person name="Palaniappan K."/>
            <person name="Chain P."/>
            <person name="Land M."/>
            <person name="Hauser L."/>
            <person name="Chang Y.J."/>
            <person name="Jeffries C.D."/>
            <person name="Chertkov O."/>
            <person name="Brettin T."/>
            <person name="Detter J.C."/>
            <person name="Han C."/>
            <person name="Ali Z."/>
            <person name="Tindall B.J."/>
            <person name="Goker M."/>
            <person name="Bristow J."/>
            <person name="Eisen J.A."/>
            <person name="Markowitz V."/>
            <person name="Hugenholtz P."/>
            <person name="Kyrpides N.C."/>
            <person name="Klenk H.P."/>
        </authorList>
    </citation>
    <scope>NUCLEOTIDE SEQUENCE [LARGE SCALE GENOMIC DNA]</scope>
    <source>
        <strain evidence="4">DSM 44928 / JCM 14897 / NBRC 102108 / NRRL B-24433 / ID139908</strain>
    </source>
</reference>
<dbReference type="InterPro" id="IPR050490">
    <property type="entry name" value="Bact_solute-bd_prot1"/>
</dbReference>
<comment type="similarity">
    <text evidence="1">Belongs to the bacterial solute-binding protein 1 family.</text>
</comment>
<sequence>MNCYQRNIYEALDNLRCKRLHCRHCVAVHQHAYDTGDMEGDHVFRSACLLAAAVAATTLMTACSNGSGGPGGSDDSGQTGAAAATLTGDCAQYQAYAGHAGKKVTMFASIISPESDSLQQSWKQFEDCTGITIQYEGSNDFESQLPVRVSGGNAPDLAVIPQPGLLAQMVASGQVAKPSAGTQANVDKYWNKSWKTYGTVDGTFYAAPMSANMKSLVWYSPKAFAAAGYQIPTTWEAMVALSNQVAASGKKPWCAGIGSGTATGWPATDWLEEVVLRKYGGAVYDQWVSHQITFSDPRIEDAMNTVAGWMQNPAWVNGGYGDAKTIASTSFQDAGKPILTGQCLMMQQASFYEPQWPKGTKVGPDGDVFAFYLPGISASVPTPVEGGGEFVTAFSSRPEVRAVQEYLSTPGWATSRIKVAPGWVSANTGVDPAVYTDPIDALSAKYLTDPKATFRFDASDMMPAAAGSGAEWTAMTAWFGEGKSVAQTAKAIDDAWPR</sequence>
<dbReference type="EMBL" id="CP001700">
    <property type="protein sequence ID" value="ACU74616.1"/>
    <property type="molecule type" value="Genomic_DNA"/>
</dbReference>
<name>C7QDJ2_CATAD</name>
<organism evidence="3 4">
    <name type="scientific">Catenulispora acidiphila (strain DSM 44928 / JCM 14897 / NBRC 102108 / NRRL B-24433 / ID139908)</name>
    <dbReference type="NCBI Taxonomy" id="479433"/>
    <lineage>
        <taxon>Bacteria</taxon>
        <taxon>Bacillati</taxon>
        <taxon>Actinomycetota</taxon>
        <taxon>Actinomycetes</taxon>
        <taxon>Catenulisporales</taxon>
        <taxon>Catenulisporaceae</taxon>
        <taxon>Catenulispora</taxon>
    </lineage>
</organism>
<dbReference type="PANTHER" id="PTHR43649">
    <property type="entry name" value="ARABINOSE-BINDING PROTEIN-RELATED"/>
    <property type="match status" value="1"/>
</dbReference>
<accession>C7QDJ2</accession>